<dbReference type="SUPFAM" id="SSF52833">
    <property type="entry name" value="Thioredoxin-like"/>
    <property type="match status" value="1"/>
</dbReference>
<dbReference type="Proteomes" id="UP000219669">
    <property type="component" value="Unassembled WGS sequence"/>
</dbReference>
<protein>
    <recommendedName>
        <fullName evidence="3">DSBA-like thioredoxin domain-containing protein</fullName>
    </recommendedName>
</protein>
<gene>
    <name evidence="1" type="ORF">SAMN02746062_01493</name>
</gene>
<evidence type="ECO:0000313" key="1">
    <source>
        <dbReference type="EMBL" id="SOD69029.1"/>
    </source>
</evidence>
<proteinExistence type="predicted"/>
<dbReference type="InterPro" id="IPR036249">
    <property type="entry name" value="Thioredoxin-like_sf"/>
</dbReference>
<name>A0A286EDT6_9NEIS</name>
<evidence type="ECO:0000313" key="2">
    <source>
        <dbReference type="Proteomes" id="UP000219669"/>
    </source>
</evidence>
<accession>A0A286EDT6</accession>
<sequence>MKFIYLFDPLCGFCYASSKGIANLAKTHEVDGYATGLFANTGKIIDEQFANYAWANDMKISQMTGLPFSENYRQLLLKGGKFDSFALTIACALLKQNEPKALLPTLSQFQKRRYVDGLDTSDITVVKNGLIAFGQTDIANQLTDDNSINLANDLIRQGQLLASQFGVRGVPSLIADIDGQFVNVPSQFLYQDTDNVADNIEQFLKGV</sequence>
<keyword evidence="2" id="KW-1185">Reference proteome</keyword>
<dbReference type="AlphaFoldDB" id="A0A286EDT6"/>
<reference evidence="1 2" key="1">
    <citation type="submission" date="2017-09" db="EMBL/GenBank/DDBJ databases">
        <authorList>
            <person name="Ehlers B."/>
            <person name="Leendertz F.H."/>
        </authorList>
    </citation>
    <scope>NUCLEOTIDE SEQUENCE [LARGE SCALE GENOMIC DNA]</scope>
    <source>
        <strain evidence="1 2">DSM 16848</strain>
    </source>
</reference>
<dbReference type="EMBL" id="OCNF01000012">
    <property type="protein sequence ID" value="SOD69029.1"/>
    <property type="molecule type" value="Genomic_DNA"/>
</dbReference>
<organism evidence="1 2">
    <name type="scientific">Alysiella filiformis DSM 16848</name>
    <dbReference type="NCBI Taxonomy" id="1120981"/>
    <lineage>
        <taxon>Bacteria</taxon>
        <taxon>Pseudomonadati</taxon>
        <taxon>Pseudomonadota</taxon>
        <taxon>Betaproteobacteria</taxon>
        <taxon>Neisseriales</taxon>
        <taxon>Neisseriaceae</taxon>
        <taxon>Alysiella</taxon>
    </lineage>
</organism>
<dbReference type="Gene3D" id="3.40.30.10">
    <property type="entry name" value="Glutaredoxin"/>
    <property type="match status" value="1"/>
</dbReference>
<dbReference type="OrthoDB" id="9813770at2"/>
<evidence type="ECO:0008006" key="3">
    <source>
        <dbReference type="Google" id="ProtNLM"/>
    </source>
</evidence>
<dbReference type="RefSeq" id="WP_097114522.1">
    <property type="nucleotide sequence ID" value="NZ_CP083931.1"/>
</dbReference>